<feature type="compositionally biased region" description="Polar residues" evidence="8">
    <location>
        <begin position="620"/>
        <end position="633"/>
    </location>
</feature>
<feature type="binding site" evidence="5">
    <location>
        <begin position="302"/>
        <end position="306"/>
    </location>
    <ligand>
        <name>FAD</name>
        <dbReference type="ChEBI" id="CHEBI:57692"/>
    </ligand>
</feature>
<evidence type="ECO:0000313" key="10">
    <source>
        <dbReference type="EMBL" id="KAJ9161638.1"/>
    </source>
</evidence>
<dbReference type="InterPro" id="IPR014729">
    <property type="entry name" value="Rossmann-like_a/b/a_fold"/>
</dbReference>
<dbReference type="SUPFAM" id="SSF48173">
    <property type="entry name" value="Cryptochrome/photolyase FAD-binding domain"/>
    <property type="match status" value="1"/>
</dbReference>
<comment type="cofactor">
    <cofactor evidence="5 7">
        <name>FAD</name>
        <dbReference type="ChEBI" id="CHEBI:57692"/>
    </cofactor>
    <text evidence="5 7">Binds 1 FAD per subunit.</text>
</comment>
<dbReference type="GO" id="GO:0003904">
    <property type="term" value="F:deoxyribodipyrimidine photo-lyase activity"/>
    <property type="evidence" value="ECO:0007669"/>
    <property type="project" value="TreeGrafter"/>
</dbReference>
<feature type="compositionally biased region" description="Basic and acidic residues" evidence="8">
    <location>
        <begin position="591"/>
        <end position="604"/>
    </location>
</feature>
<dbReference type="Gene3D" id="1.10.579.10">
    <property type="entry name" value="DNA Cyclobutane Dipyrimidine Photolyase, subunit A, domain 3"/>
    <property type="match status" value="1"/>
</dbReference>
<dbReference type="PANTHER" id="PTHR11455">
    <property type="entry name" value="CRYPTOCHROME"/>
    <property type="match status" value="1"/>
</dbReference>
<dbReference type="PRINTS" id="PR00147">
    <property type="entry name" value="DNAPHOTLYASE"/>
</dbReference>
<feature type="compositionally biased region" description="Gly residues" evidence="8">
    <location>
        <begin position="678"/>
        <end position="692"/>
    </location>
</feature>
<evidence type="ECO:0000256" key="1">
    <source>
        <dbReference type="ARBA" id="ARBA00005862"/>
    </source>
</evidence>
<sequence length="734" mass="81134">MAYSNILIYLLRKDLRVADNPVLHYLSSTPDHGFTHLLPVYVFPRLQMDLSGFVDDEDLDSHRHEFSARSRVGRFPRCGPHRAKFIAETVWDLKHSLEALGSGLILRVGDHGAALSTLVEGFKDKKLHVGAVWTTGLVGSEETDQETAVAEVCKDHGVDFKIWADEKYFIDDRDLNFGPPDGLPPVFTTYLRSVEPLREKPRSVLPMPVKSSLPAFLEESTIAPQAKPFVIPDRYDELEDALVRPVKEFIGDMPAFPQGASSAHPFKGGEAAAHDRLEYVMRAEVAKNYKDTRNGLIGVDFSTKFSAYLAQGTLTARQIHEALLGYEDGSAEGYKDAAGFGEGENEGTKAVRNELLWRDYMRLYHKKFGNKLFQAHGLKADDPQYQEGGEKRINWKTADESRASPDQSPDATAVGKILDRFNAGTTGMGLIDASQRELIHTGYTSNRTRQNVANFLAKHLGIDWRYGAEWYEMLLIDYDVSSNWANWQYVAGVGNDPRSESRLFNPVKQAFDYDKDGSYVRTWVPEVSKLEKLENVFQACTASEEDIKEGGLEGNPMVTDPVKKIQFSVEGKPRNNKRSYARRKGRGKQTGGEHDEKGEGHKDDGDDAAEAEASQGGQRGLSQGWRSQHSPPKSSHGPIDIRKLEGPLVVASHPKPTPPTGPSMNPESSYRAPANRAGRGGRGGFFRGGSGNRGYVPPNPTGRGYRPVTGRPMENRGVSSRATQTAAQPGVSSA</sequence>
<dbReference type="AlphaFoldDB" id="A0AA38RZH7"/>
<comment type="caution">
    <text evidence="10">The sequence shown here is derived from an EMBL/GenBank/DDBJ whole genome shotgun (WGS) entry which is preliminary data.</text>
</comment>
<feature type="site" description="Electron transfer via tryptophanyl radical" evidence="6">
    <location>
        <position position="395"/>
    </location>
</feature>
<dbReference type="InterPro" id="IPR005101">
    <property type="entry name" value="Cryptochr/Photolyase_FAD-bd"/>
</dbReference>
<evidence type="ECO:0000256" key="3">
    <source>
        <dbReference type="ARBA" id="ARBA00022827"/>
    </source>
</evidence>
<feature type="binding site" evidence="5">
    <location>
        <begin position="477"/>
        <end position="479"/>
    </location>
    <ligand>
        <name>FAD</name>
        <dbReference type="ChEBI" id="CHEBI:57692"/>
    </ligand>
</feature>
<feature type="binding site" evidence="5">
    <location>
        <position position="289"/>
    </location>
    <ligand>
        <name>FAD</name>
        <dbReference type="ChEBI" id="CHEBI:57692"/>
    </ligand>
</feature>
<keyword evidence="2 5" id="KW-0285">Flavoprotein</keyword>
<name>A0AA38RZH7_9PEZI</name>
<evidence type="ECO:0000256" key="7">
    <source>
        <dbReference type="RuleBase" id="RU367151"/>
    </source>
</evidence>
<dbReference type="Pfam" id="PF03441">
    <property type="entry name" value="FAD_binding_7"/>
    <property type="match status" value="1"/>
</dbReference>
<comment type="function">
    <text evidence="7">May have a photoreceptor function.</text>
</comment>
<feature type="site" description="Electron transfer via tryptophanyl radical" evidence="6">
    <location>
        <position position="487"/>
    </location>
</feature>
<evidence type="ECO:0000256" key="5">
    <source>
        <dbReference type="PIRSR" id="PIRSR602081-1"/>
    </source>
</evidence>
<keyword evidence="4 7" id="KW-0157">Chromophore</keyword>
<feature type="site" description="Electron transfer via tryptophanyl radical" evidence="6">
    <location>
        <position position="464"/>
    </location>
</feature>
<dbReference type="PROSITE" id="PS51645">
    <property type="entry name" value="PHR_CRY_ALPHA_BETA"/>
    <property type="match status" value="1"/>
</dbReference>
<evidence type="ECO:0000256" key="2">
    <source>
        <dbReference type="ARBA" id="ARBA00022630"/>
    </source>
</evidence>
<dbReference type="GO" id="GO:0000719">
    <property type="term" value="P:photoreactive repair"/>
    <property type="evidence" value="ECO:0007669"/>
    <property type="project" value="TreeGrafter"/>
</dbReference>
<gene>
    <name evidence="10" type="ORF">NKR19_g2108</name>
</gene>
<dbReference type="GO" id="GO:0003684">
    <property type="term" value="F:damaged DNA binding"/>
    <property type="evidence" value="ECO:0007669"/>
    <property type="project" value="TreeGrafter"/>
</dbReference>
<dbReference type="Pfam" id="PF00875">
    <property type="entry name" value="DNA_photolyase"/>
    <property type="match status" value="1"/>
</dbReference>
<feature type="region of interest" description="Disordered" evidence="8">
    <location>
        <begin position="547"/>
        <end position="734"/>
    </location>
</feature>
<evidence type="ECO:0000313" key="11">
    <source>
        <dbReference type="Proteomes" id="UP001174691"/>
    </source>
</evidence>
<dbReference type="NCBIfam" id="TIGR02765">
    <property type="entry name" value="crypto_DASH"/>
    <property type="match status" value="1"/>
</dbReference>
<accession>A0AA38RZH7</accession>
<dbReference type="Gene3D" id="3.40.50.620">
    <property type="entry name" value="HUPs"/>
    <property type="match status" value="1"/>
</dbReference>
<comment type="cofactor">
    <cofactor evidence="7">
        <name>(6R)-5,10-methylene-5,6,7,8-tetrahydrofolate</name>
        <dbReference type="ChEBI" id="CHEBI:15636"/>
    </cofactor>
    <text evidence="7">Binds 1 5,10-methenyltetrahydrofolate (MTHF) per subunit.</text>
</comment>
<dbReference type="InterPro" id="IPR036155">
    <property type="entry name" value="Crypto/Photolyase_N_sf"/>
</dbReference>
<protein>
    <recommendedName>
        <fullName evidence="7">Cryptochrome DASH</fullName>
    </recommendedName>
</protein>
<dbReference type="PANTHER" id="PTHR11455:SF22">
    <property type="entry name" value="CRYPTOCHROME DASH"/>
    <property type="match status" value="1"/>
</dbReference>
<feature type="compositionally biased region" description="Basic residues" evidence="8">
    <location>
        <begin position="574"/>
        <end position="587"/>
    </location>
</feature>
<feature type="domain" description="Photolyase/cryptochrome alpha/beta" evidence="9">
    <location>
        <begin position="5"/>
        <end position="168"/>
    </location>
</feature>
<evidence type="ECO:0000259" key="9">
    <source>
        <dbReference type="PROSITE" id="PS51645"/>
    </source>
</evidence>
<proteinExistence type="inferred from homology"/>
<dbReference type="Proteomes" id="UP001174691">
    <property type="component" value="Unassembled WGS sequence"/>
</dbReference>
<reference evidence="10" key="1">
    <citation type="submission" date="2022-07" db="EMBL/GenBank/DDBJ databases">
        <title>Fungi with potential for degradation of polypropylene.</title>
        <authorList>
            <person name="Gostincar C."/>
        </authorList>
    </citation>
    <scope>NUCLEOTIDE SEQUENCE</scope>
    <source>
        <strain evidence="10">EXF-13287</strain>
    </source>
</reference>
<keyword evidence="11" id="KW-1185">Reference proteome</keyword>
<dbReference type="GO" id="GO:0071949">
    <property type="term" value="F:FAD binding"/>
    <property type="evidence" value="ECO:0007669"/>
    <property type="project" value="TreeGrafter"/>
</dbReference>
<keyword evidence="3 5" id="KW-0274">FAD</keyword>
<dbReference type="InterPro" id="IPR006050">
    <property type="entry name" value="DNA_photolyase_N"/>
</dbReference>
<evidence type="ECO:0000256" key="6">
    <source>
        <dbReference type="PIRSR" id="PIRSR602081-2"/>
    </source>
</evidence>
<organism evidence="10 11">
    <name type="scientific">Coniochaeta hoffmannii</name>
    <dbReference type="NCBI Taxonomy" id="91930"/>
    <lineage>
        <taxon>Eukaryota</taxon>
        <taxon>Fungi</taxon>
        <taxon>Dikarya</taxon>
        <taxon>Ascomycota</taxon>
        <taxon>Pezizomycotina</taxon>
        <taxon>Sordariomycetes</taxon>
        <taxon>Sordariomycetidae</taxon>
        <taxon>Coniochaetales</taxon>
        <taxon>Coniochaetaceae</taxon>
        <taxon>Coniochaeta</taxon>
    </lineage>
</organism>
<comment type="similarity">
    <text evidence="1 7">Belongs to the DNA photolyase class-1 family.</text>
</comment>
<dbReference type="Gene3D" id="1.25.40.80">
    <property type="match status" value="1"/>
</dbReference>
<dbReference type="EMBL" id="JANBVN010000020">
    <property type="protein sequence ID" value="KAJ9161638.1"/>
    <property type="molecule type" value="Genomic_DNA"/>
</dbReference>
<dbReference type="SUPFAM" id="SSF52425">
    <property type="entry name" value="Cryptochrome/photolyase, N-terminal domain"/>
    <property type="match status" value="1"/>
</dbReference>
<feature type="compositionally biased region" description="Polar residues" evidence="8">
    <location>
        <begin position="717"/>
        <end position="734"/>
    </location>
</feature>
<dbReference type="InterPro" id="IPR036134">
    <property type="entry name" value="Crypto/Photolyase_FAD-like_sf"/>
</dbReference>
<dbReference type="InterPro" id="IPR014133">
    <property type="entry name" value="Cry_DASH"/>
</dbReference>
<evidence type="ECO:0000256" key="8">
    <source>
        <dbReference type="SAM" id="MobiDB-lite"/>
    </source>
</evidence>
<dbReference type="InterPro" id="IPR002081">
    <property type="entry name" value="Cryptochrome/DNA_photolyase_1"/>
</dbReference>
<evidence type="ECO:0000256" key="4">
    <source>
        <dbReference type="ARBA" id="ARBA00022991"/>
    </source>
</evidence>